<sequence>GTMTLAQLLMLNCFVCCREGNSSTLRHGQKRETPLPVYLGLLIHTKTRKKELVDALFKLGLCRSYNRASPHIWEMTAADILRWRKLCALLSLKEDSSLLQPYTILTITQVQLLLSGPFTVLAYLYFSILGLAKLPHSYTNVPPVTLCKKDPAPPKLQKTNKIRLSAHVIGNADRIQIIETKAIREFGTDDSRHWLSRVPVSSNNAGSQCKMNVIIVSNMLKYLPQFWSNIRIKNKKDITLFFMSLQHYLTTPQATLPRNTTGNTTSQHHRQHYLTTIPYNTTSQHHRQKYLTTLPRNTTSQHHRQHYLTTIP</sequence>
<protein>
    <submittedName>
        <fullName evidence="2">Uncharacterized protein</fullName>
    </submittedName>
</protein>
<feature type="non-terminal residue" evidence="2">
    <location>
        <position position="1"/>
    </location>
</feature>
<dbReference type="Proteomes" id="UP000747542">
    <property type="component" value="Unassembled WGS sequence"/>
</dbReference>
<comment type="caution">
    <text evidence="2">The sequence shown here is derived from an EMBL/GenBank/DDBJ whole genome shotgun (WGS) entry which is preliminary data.</text>
</comment>
<reference evidence="2" key="1">
    <citation type="journal article" date="2021" name="Sci. Adv.">
        <title>The American lobster genome reveals insights on longevity, neural, and immune adaptations.</title>
        <authorList>
            <person name="Polinski J.M."/>
            <person name="Zimin A.V."/>
            <person name="Clark K.F."/>
            <person name="Kohn A.B."/>
            <person name="Sadowski N."/>
            <person name="Timp W."/>
            <person name="Ptitsyn A."/>
            <person name="Khanna P."/>
            <person name="Romanova D.Y."/>
            <person name="Williams P."/>
            <person name="Greenwood S.J."/>
            <person name="Moroz L.L."/>
            <person name="Walt D.R."/>
            <person name="Bodnar A.G."/>
        </authorList>
    </citation>
    <scope>NUCLEOTIDE SEQUENCE</scope>
    <source>
        <strain evidence="2">GMGI-L3</strain>
    </source>
</reference>
<evidence type="ECO:0000313" key="3">
    <source>
        <dbReference type="Proteomes" id="UP000747542"/>
    </source>
</evidence>
<proteinExistence type="predicted"/>
<feature type="chain" id="PRO_5035156812" evidence="1">
    <location>
        <begin position="21"/>
        <end position="312"/>
    </location>
</feature>
<dbReference type="EMBL" id="JAHLQT010029499">
    <property type="protein sequence ID" value="KAG7161428.1"/>
    <property type="molecule type" value="Genomic_DNA"/>
</dbReference>
<evidence type="ECO:0000256" key="1">
    <source>
        <dbReference type="SAM" id="SignalP"/>
    </source>
</evidence>
<accession>A0A8J5JUW1</accession>
<keyword evidence="1" id="KW-0732">Signal</keyword>
<keyword evidence="3" id="KW-1185">Reference proteome</keyword>
<organism evidence="2 3">
    <name type="scientific">Homarus americanus</name>
    <name type="common">American lobster</name>
    <dbReference type="NCBI Taxonomy" id="6706"/>
    <lineage>
        <taxon>Eukaryota</taxon>
        <taxon>Metazoa</taxon>
        <taxon>Ecdysozoa</taxon>
        <taxon>Arthropoda</taxon>
        <taxon>Crustacea</taxon>
        <taxon>Multicrustacea</taxon>
        <taxon>Malacostraca</taxon>
        <taxon>Eumalacostraca</taxon>
        <taxon>Eucarida</taxon>
        <taxon>Decapoda</taxon>
        <taxon>Pleocyemata</taxon>
        <taxon>Astacidea</taxon>
        <taxon>Nephropoidea</taxon>
        <taxon>Nephropidae</taxon>
        <taxon>Homarus</taxon>
    </lineage>
</organism>
<name>A0A8J5JUW1_HOMAM</name>
<gene>
    <name evidence="2" type="ORF">Hamer_G014072</name>
</gene>
<feature type="signal peptide" evidence="1">
    <location>
        <begin position="1"/>
        <end position="20"/>
    </location>
</feature>
<dbReference type="AlphaFoldDB" id="A0A8J5JUW1"/>
<evidence type="ECO:0000313" key="2">
    <source>
        <dbReference type="EMBL" id="KAG7161428.1"/>
    </source>
</evidence>